<evidence type="ECO:0000313" key="17">
    <source>
        <dbReference type="Proteomes" id="UP000678393"/>
    </source>
</evidence>
<evidence type="ECO:0000256" key="10">
    <source>
        <dbReference type="ARBA" id="ARBA00023065"/>
    </source>
</evidence>
<keyword evidence="9" id="KW-1133">Transmembrane helix</keyword>
<keyword evidence="12" id="KW-0325">Glycoprotein</keyword>
<organism evidence="16 17">
    <name type="scientific">Candidula unifasciata</name>
    <dbReference type="NCBI Taxonomy" id="100452"/>
    <lineage>
        <taxon>Eukaryota</taxon>
        <taxon>Metazoa</taxon>
        <taxon>Spiralia</taxon>
        <taxon>Lophotrochozoa</taxon>
        <taxon>Mollusca</taxon>
        <taxon>Gastropoda</taxon>
        <taxon>Heterobranchia</taxon>
        <taxon>Euthyneura</taxon>
        <taxon>Panpulmonata</taxon>
        <taxon>Eupulmonata</taxon>
        <taxon>Stylommatophora</taxon>
        <taxon>Helicina</taxon>
        <taxon>Helicoidea</taxon>
        <taxon>Geomitridae</taxon>
        <taxon>Candidula</taxon>
    </lineage>
</organism>
<evidence type="ECO:0000256" key="6">
    <source>
        <dbReference type="ARBA" id="ARBA00022729"/>
    </source>
</evidence>
<keyword evidence="10" id="KW-0406">Ion transport</keyword>
<dbReference type="OrthoDB" id="10054666at2759"/>
<name>A0A8S3Z790_9EUPU</name>
<evidence type="ECO:0000256" key="4">
    <source>
        <dbReference type="ARBA" id="ARBA00022673"/>
    </source>
</evidence>
<keyword evidence="7" id="KW-0106">Calcium</keyword>
<sequence length="333" mass="38777">LSVTVRTSENMAALLDDVIRKMEQLLNGKEAAVEALKNSAENAMKKYGPYKDFIDFKDVQYINAKEVIVRKDLDNMDEESREEITKAISYLPTEPTWNFKPEGRQPLLNTNISSIHVPTNIYDKSMTILNGIHWTTNLTQQFVDNNDEDSSLRWQYFCSSDGIFRIYPGMQWPREADKVDTFDCRIRRWYIQAASYPKNILILLDSSGSMKGMRYAIARNTVNKILETLSDEDYFNVIQFSDQPRYVDECFNDTLMAASVDNIKRMQKKIAELEAKEYSNFEKALTKAFQLFRKEHMEFKEHTLCNKAIMIITDGAPENFDSVFDEFNWPEKS</sequence>
<feature type="coiled-coil region" evidence="14">
    <location>
        <begin position="19"/>
        <end position="46"/>
    </location>
</feature>
<feature type="non-terminal residue" evidence="16">
    <location>
        <position position="1"/>
    </location>
</feature>
<evidence type="ECO:0000256" key="11">
    <source>
        <dbReference type="ARBA" id="ARBA00023136"/>
    </source>
</evidence>
<keyword evidence="13" id="KW-0407">Ion channel</keyword>
<dbReference type="PANTHER" id="PTHR10166">
    <property type="entry name" value="VOLTAGE-DEPENDENT CALCIUM CHANNEL SUBUNIT ALPHA-2/DELTA-RELATED"/>
    <property type="match status" value="1"/>
</dbReference>
<evidence type="ECO:0000256" key="12">
    <source>
        <dbReference type="ARBA" id="ARBA00023180"/>
    </source>
</evidence>
<accession>A0A8S3Z790</accession>
<evidence type="ECO:0000256" key="7">
    <source>
        <dbReference type="ARBA" id="ARBA00022837"/>
    </source>
</evidence>
<dbReference type="PANTHER" id="PTHR10166:SF37">
    <property type="entry name" value="STOLID, ISOFORM H"/>
    <property type="match status" value="1"/>
</dbReference>
<evidence type="ECO:0000256" key="14">
    <source>
        <dbReference type="SAM" id="Coils"/>
    </source>
</evidence>
<dbReference type="Gene3D" id="3.40.50.410">
    <property type="entry name" value="von Willebrand factor, type A domain"/>
    <property type="match status" value="1"/>
</dbReference>
<evidence type="ECO:0000256" key="8">
    <source>
        <dbReference type="ARBA" id="ARBA00022882"/>
    </source>
</evidence>
<comment type="subcellular location">
    <subcellularLocation>
        <location evidence="1">Membrane</location>
        <topology evidence="1">Single-pass type I membrane protein</topology>
    </subcellularLocation>
</comment>
<evidence type="ECO:0000256" key="5">
    <source>
        <dbReference type="ARBA" id="ARBA00022692"/>
    </source>
</evidence>
<dbReference type="SUPFAM" id="SSF53300">
    <property type="entry name" value="vWA-like"/>
    <property type="match status" value="1"/>
</dbReference>
<keyword evidence="17" id="KW-1185">Reference proteome</keyword>
<evidence type="ECO:0000256" key="3">
    <source>
        <dbReference type="ARBA" id="ARBA00022568"/>
    </source>
</evidence>
<dbReference type="InterPro" id="IPR002035">
    <property type="entry name" value="VWF_A"/>
</dbReference>
<feature type="domain" description="VWFA" evidence="15">
    <location>
        <begin position="199"/>
        <end position="333"/>
    </location>
</feature>
<dbReference type="InterPro" id="IPR036465">
    <property type="entry name" value="vWFA_dom_sf"/>
</dbReference>
<reference evidence="16" key="1">
    <citation type="submission" date="2021-04" db="EMBL/GenBank/DDBJ databases">
        <authorList>
            <consortium name="Molecular Ecology Group"/>
        </authorList>
    </citation>
    <scope>NUCLEOTIDE SEQUENCE</scope>
</reference>
<evidence type="ECO:0000259" key="15">
    <source>
        <dbReference type="PROSITE" id="PS50234"/>
    </source>
</evidence>
<dbReference type="EMBL" id="CAJHNH020001433">
    <property type="protein sequence ID" value="CAG5123052.1"/>
    <property type="molecule type" value="Genomic_DNA"/>
</dbReference>
<gene>
    <name evidence="16" type="ORF">CUNI_LOCUS8610</name>
</gene>
<evidence type="ECO:0000256" key="9">
    <source>
        <dbReference type="ARBA" id="ARBA00022989"/>
    </source>
</evidence>
<dbReference type="Proteomes" id="UP000678393">
    <property type="component" value="Unassembled WGS sequence"/>
</dbReference>
<dbReference type="Pfam" id="PF08399">
    <property type="entry name" value="VWA_N"/>
    <property type="match status" value="1"/>
</dbReference>
<evidence type="ECO:0000256" key="13">
    <source>
        <dbReference type="ARBA" id="ARBA00023303"/>
    </source>
</evidence>
<comment type="caution">
    <text evidence="16">The sequence shown here is derived from an EMBL/GenBank/DDBJ whole genome shotgun (WGS) entry which is preliminary data.</text>
</comment>
<dbReference type="InterPro" id="IPR013608">
    <property type="entry name" value="VWA_N"/>
</dbReference>
<feature type="non-terminal residue" evidence="16">
    <location>
        <position position="333"/>
    </location>
</feature>
<evidence type="ECO:0000313" key="16">
    <source>
        <dbReference type="EMBL" id="CAG5123052.1"/>
    </source>
</evidence>
<dbReference type="GO" id="GO:0005245">
    <property type="term" value="F:voltage-gated calcium channel activity"/>
    <property type="evidence" value="ECO:0007669"/>
    <property type="project" value="TreeGrafter"/>
</dbReference>
<keyword evidence="6" id="KW-0732">Signal</keyword>
<evidence type="ECO:0000256" key="2">
    <source>
        <dbReference type="ARBA" id="ARBA00022448"/>
    </source>
</evidence>
<keyword evidence="11" id="KW-0472">Membrane</keyword>
<evidence type="ECO:0000256" key="1">
    <source>
        <dbReference type="ARBA" id="ARBA00004479"/>
    </source>
</evidence>
<keyword evidence="3" id="KW-0109">Calcium transport</keyword>
<dbReference type="PROSITE" id="PS50234">
    <property type="entry name" value="VWFA"/>
    <property type="match status" value="1"/>
</dbReference>
<keyword evidence="2" id="KW-0813">Transport</keyword>
<dbReference type="GO" id="GO:0005891">
    <property type="term" value="C:voltage-gated calcium channel complex"/>
    <property type="evidence" value="ECO:0007669"/>
    <property type="project" value="TreeGrafter"/>
</dbReference>
<dbReference type="AlphaFoldDB" id="A0A8S3Z790"/>
<keyword evidence="8" id="KW-0851">Voltage-gated channel</keyword>
<dbReference type="Pfam" id="PF13519">
    <property type="entry name" value="VWA_2"/>
    <property type="match status" value="1"/>
</dbReference>
<keyword evidence="5" id="KW-0812">Transmembrane</keyword>
<keyword evidence="14" id="KW-0175">Coiled coil</keyword>
<keyword evidence="4" id="KW-0107">Calcium channel</keyword>
<protein>
    <recommendedName>
        <fullName evidence="15">VWFA domain-containing protein</fullName>
    </recommendedName>
</protein>
<proteinExistence type="predicted"/>
<dbReference type="InterPro" id="IPR051173">
    <property type="entry name" value="Ca_channel_alpha-2/delta"/>
</dbReference>